<reference evidence="1 2" key="1">
    <citation type="submission" date="2011-02" db="EMBL/GenBank/DDBJ databases">
        <authorList>
            <person name="Weinstock G."/>
            <person name="Sodergren E."/>
            <person name="Clifton S."/>
            <person name="Fulton L."/>
            <person name="Fulton B."/>
            <person name="Courtney L."/>
            <person name="Fronick C."/>
            <person name="Harrison M."/>
            <person name="Strong C."/>
            <person name="Farmer C."/>
            <person name="Delahaunty K."/>
            <person name="Markovic C."/>
            <person name="Hall O."/>
            <person name="Minx P."/>
            <person name="Tomlinson C."/>
            <person name="Mitreva M."/>
            <person name="Hou S."/>
            <person name="Chen J."/>
            <person name="Wollam A."/>
            <person name="Pepin K.H."/>
            <person name="Johnson M."/>
            <person name="Bhonagiri V."/>
            <person name="Zhang X."/>
            <person name="Suruliraj S."/>
            <person name="Warren W."/>
            <person name="Chinwalla A."/>
            <person name="Mardis E.R."/>
            <person name="Wilson R.K."/>
        </authorList>
    </citation>
    <scope>NUCLEOTIDE SEQUENCE [LARGE SCALE GENOMIC DNA]</scope>
    <source>
        <strain evidence="1 2">YIT 12056</strain>
    </source>
</reference>
<dbReference type="EMBL" id="AFBM01000009">
    <property type="protein sequence ID" value="EGF53268.1"/>
    <property type="molecule type" value="Genomic_DNA"/>
</dbReference>
<dbReference type="PROSITE" id="PS51257">
    <property type="entry name" value="PROKAR_LIPOPROTEIN"/>
    <property type="match status" value="1"/>
</dbReference>
<keyword evidence="2" id="KW-1185">Reference proteome</keyword>
<comment type="caution">
    <text evidence="1">The sequence shown here is derived from an EMBL/GenBank/DDBJ whole genome shotgun (WGS) entry which is preliminary data.</text>
</comment>
<evidence type="ECO:0000313" key="1">
    <source>
        <dbReference type="EMBL" id="EGF53268.1"/>
    </source>
</evidence>
<evidence type="ECO:0000313" key="2">
    <source>
        <dbReference type="Proteomes" id="UP000010321"/>
    </source>
</evidence>
<gene>
    <name evidence="1" type="ORF">HMPREF9445_01052</name>
</gene>
<dbReference type="Proteomes" id="UP000010321">
    <property type="component" value="Unassembled WGS sequence"/>
</dbReference>
<proteinExistence type="predicted"/>
<sequence length="51" mass="5871">MRLSTSGLRITLLYKSLAWSYCLLLFSCTVLPEPQGWDNNINSFHAILYYG</sequence>
<protein>
    <submittedName>
        <fullName evidence="1">Conserved domain protein</fullName>
    </submittedName>
</protein>
<name>A0ABP2KUB1_9BACE</name>
<accession>A0ABP2KUB1</accession>
<organism evidence="1 2">
    <name type="scientific">Bacteroides clarus YIT 12056</name>
    <dbReference type="NCBI Taxonomy" id="762984"/>
    <lineage>
        <taxon>Bacteria</taxon>
        <taxon>Pseudomonadati</taxon>
        <taxon>Bacteroidota</taxon>
        <taxon>Bacteroidia</taxon>
        <taxon>Bacteroidales</taxon>
        <taxon>Bacteroidaceae</taxon>
        <taxon>Bacteroides</taxon>
    </lineage>
</organism>